<comment type="caution">
    <text evidence="3">The sequence shown here is derived from an EMBL/GenBank/DDBJ whole genome shotgun (WGS) entry which is preliminary data.</text>
</comment>
<feature type="domain" description="Ribulose bisphosphate carboxylase large subunit C-terminal" evidence="1">
    <location>
        <begin position="72"/>
        <end position="362"/>
    </location>
</feature>
<dbReference type="Pfam" id="PF02788">
    <property type="entry name" value="RuBisCO_large_N"/>
    <property type="match status" value="1"/>
</dbReference>
<dbReference type="InterPro" id="IPR017443">
    <property type="entry name" value="RuBisCO_lsu_fd_N"/>
</dbReference>
<evidence type="ECO:0000259" key="2">
    <source>
        <dbReference type="Pfam" id="PF02788"/>
    </source>
</evidence>
<feature type="non-terminal residue" evidence="3">
    <location>
        <position position="1"/>
    </location>
</feature>
<accession>A0A0F9H2M0</accession>
<protein>
    <recommendedName>
        <fullName evidence="4">Ribulose bisphosphate carboxylase large subunit C-terminal domain-containing protein</fullName>
    </recommendedName>
</protein>
<organism evidence="3">
    <name type="scientific">marine sediment metagenome</name>
    <dbReference type="NCBI Taxonomy" id="412755"/>
    <lineage>
        <taxon>unclassified sequences</taxon>
        <taxon>metagenomes</taxon>
        <taxon>ecological metagenomes</taxon>
    </lineage>
</organism>
<dbReference type="AlphaFoldDB" id="A0A0F9H2M0"/>
<dbReference type="GO" id="GO:0000287">
    <property type="term" value="F:magnesium ion binding"/>
    <property type="evidence" value="ECO:0007669"/>
    <property type="project" value="InterPro"/>
</dbReference>
<dbReference type="InterPro" id="IPR000685">
    <property type="entry name" value="RuBisCO_lsu_C"/>
</dbReference>
<sequence length="367" mass="40845">SNEAEAQINTETRHDWISDYGNVGANFKEILGQVASSIAGNILGMKAVRAIRLEDVSFPEKILKSFQGPRYGIEGIRKFMKVKKRPLVGTIIKPKLGLITEHHAQSAYESWVGGCDIVKDDENLASQEFNEFEKRLSKTLEMADKAKSETGEEKAYLVNVTAETKEMMKRAQLVENQGGKYVMLDFITAGWAALQTLREANFKMAIHAHRAMHAAMDRDPDQGISMMVLGDFARLIGVDQIHVGTGIGKLEGNIMSIKELKEDLEKNNVMETKHRLQQKWGKIKPVLGVSSGGLYPRHIPFLVKHLGKDLVIQAGGGIHGHPSGTIAGAIAMRQAVDAVMKSESLKEYSKDHKELREALEFWKGIKW</sequence>
<dbReference type="GO" id="GO:0016984">
    <property type="term" value="F:ribulose-bisphosphate carboxylase activity"/>
    <property type="evidence" value="ECO:0007669"/>
    <property type="project" value="InterPro"/>
</dbReference>
<feature type="domain" description="Ribulose bisphosphate carboxylase large subunit ferrodoxin-like N-terminal" evidence="2">
    <location>
        <begin position="31"/>
        <end position="61"/>
    </location>
</feature>
<evidence type="ECO:0000259" key="1">
    <source>
        <dbReference type="Pfam" id="PF00016"/>
    </source>
</evidence>
<evidence type="ECO:0008006" key="4">
    <source>
        <dbReference type="Google" id="ProtNLM"/>
    </source>
</evidence>
<dbReference type="InterPro" id="IPR033966">
    <property type="entry name" value="RuBisCO"/>
</dbReference>
<dbReference type="PANTHER" id="PTHR42704:SF17">
    <property type="entry name" value="RIBULOSE BISPHOSPHATE CARBOXYLASE LARGE CHAIN"/>
    <property type="match status" value="1"/>
</dbReference>
<dbReference type="Gene3D" id="3.20.20.110">
    <property type="entry name" value="Ribulose bisphosphate carboxylase, large subunit, C-terminal domain"/>
    <property type="match status" value="1"/>
</dbReference>
<dbReference type="EMBL" id="LAZR01026169">
    <property type="protein sequence ID" value="KKL69577.1"/>
    <property type="molecule type" value="Genomic_DNA"/>
</dbReference>
<dbReference type="SUPFAM" id="SSF51649">
    <property type="entry name" value="RuBisCo, C-terminal domain"/>
    <property type="match status" value="1"/>
</dbReference>
<gene>
    <name evidence="3" type="ORF">LCGC14_2113550</name>
</gene>
<evidence type="ECO:0000313" key="3">
    <source>
        <dbReference type="EMBL" id="KKL69577.1"/>
    </source>
</evidence>
<reference evidence="3" key="1">
    <citation type="journal article" date="2015" name="Nature">
        <title>Complex archaea that bridge the gap between prokaryotes and eukaryotes.</title>
        <authorList>
            <person name="Spang A."/>
            <person name="Saw J.H."/>
            <person name="Jorgensen S.L."/>
            <person name="Zaremba-Niedzwiedzka K."/>
            <person name="Martijn J."/>
            <person name="Lind A.E."/>
            <person name="van Eijk R."/>
            <person name="Schleper C."/>
            <person name="Guy L."/>
            <person name="Ettema T.J."/>
        </authorList>
    </citation>
    <scope>NUCLEOTIDE SEQUENCE</scope>
</reference>
<proteinExistence type="predicted"/>
<dbReference type="InterPro" id="IPR036376">
    <property type="entry name" value="RuBisCO_lsu_C_sf"/>
</dbReference>
<dbReference type="InterPro" id="IPR036422">
    <property type="entry name" value="RuBisCO_lsu_N_sf"/>
</dbReference>
<name>A0A0F9H2M0_9ZZZZ</name>
<dbReference type="GO" id="GO:0015977">
    <property type="term" value="P:carbon fixation"/>
    <property type="evidence" value="ECO:0007669"/>
    <property type="project" value="InterPro"/>
</dbReference>
<dbReference type="SFLD" id="SFLDG00301">
    <property type="entry name" value="RuBisCO-like_proteins"/>
    <property type="match status" value="1"/>
</dbReference>
<dbReference type="NCBIfam" id="NF003252">
    <property type="entry name" value="PRK04208.1"/>
    <property type="match status" value="1"/>
</dbReference>
<dbReference type="Pfam" id="PF00016">
    <property type="entry name" value="RuBisCO_large"/>
    <property type="match status" value="1"/>
</dbReference>
<dbReference type="Gene3D" id="3.30.70.150">
    <property type="entry name" value="RuBisCO large subunit, N-terminal domain"/>
    <property type="match status" value="1"/>
</dbReference>
<dbReference type="SUPFAM" id="SSF54966">
    <property type="entry name" value="RuBisCO, large subunit, small (N-terminal) domain"/>
    <property type="match status" value="1"/>
</dbReference>
<dbReference type="SFLD" id="SFLDS00014">
    <property type="entry name" value="RuBisCO"/>
    <property type="match status" value="1"/>
</dbReference>
<dbReference type="PANTHER" id="PTHR42704">
    <property type="entry name" value="RIBULOSE BISPHOSPHATE CARBOXYLASE"/>
    <property type="match status" value="1"/>
</dbReference>